<feature type="compositionally biased region" description="Basic and acidic residues" evidence="1">
    <location>
        <begin position="113"/>
        <end position="127"/>
    </location>
</feature>
<feature type="compositionally biased region" description="Pro residues" evidence="1">
    <location>
        <begin position="102"/>
        <end position="111"/>
    </location>
</feature>
<dbReference type="AlphaFoldDB" id="A0A1X0NED2"/>
<accession>A0A1X0NED2</accession>
<dbReference type="RefSeq" id="XP_028877160.1">
    <property type="nucleotide sequence ID" value="XM_029031536.1"/>
</dbReference>
<protein>
    <recommendedName>
        <fullName evidence="5">Titin</fullName>
    </recommendedName>
</protein>
<feature type="chain" id="PRO_5013117687" description="Titin" evidence="2">
    <location>
        <begin position="19"/>
        <end position="322"/>
    </location>
</feature>
<feature type="compositionally biased region" description="Basic and acidic residues" evidence="1">
    <location>
        <begin position="53"/>
        <end position="66"/>
    </location>
</feature>
<feature type="signal peptide" evidence="2">
    <location>
        <begin position="1"/>
        <end position="18"/>
    </location>
</feature>
<keyword evidence="2" id="KW-0732">Signal</keyword>
<evidence type="ECO:0000256" key="1">
    <source>
        <dbReference type="SAM" id="MobiDB-lite"/>
    </source>
</evidence>
<dbReference type="EMBL" id="NBCO01000095">
    <property type="protein sequence ID" value="ORC82237.1"/>
    <property type="molecule type" value="Genomic_DNA"/>
</dbReference>
<evidence type="ECO:0008006" key="5">
    <source>
        <dbReference type="Google" id="ProtNLM"/>
    </source>
</evidence>
<name>A0A1X0NED2_9TRYP</name>
<proteinExistence type="predicted"/>
<evidence type="ECO:0000313" key="3">
    <source>
        <dbReference type="EMBL" id="ORC82237.1"/>
    </source>
</evidence>
<comment type="caution">
    <text evidence="3">The sequence shown here is derived from an EMBL/GenBank/DDBJ whole genome shotgun (WGS) entry which is preliminary data.</text>
</comment>
<dbReference type="GeneID" id="39991316"/>
<gene>
    <name evidence="3" type="ORF">TM35_000951020</name>
</gene>
<feature type="compositionally biased region" description="Polar residues" evidence="1">
    <location>
        <begin position="68"/>
        <end position="79"/>
    </location>
</feature>
<feature type="region of interest" description="Disordered" evidence="1">
    <location>
        <begin position="34"/>
        <end position="300"/>
    </location>
</feature>
<evidence type="ECO:0000313" key="4">
    <source>
        <dbReference type="Proteomes" id="UP000192257"/>
    </source>
</evidence>
<keyword evidence="4" id="KW-1185">Reference proteome</keyword>
<feature type="compositionally biased region" description="Pro residues" evidence="1">
    <location>
        <begin position="142"/>
        <end position="153"/>
    </location>
</feature>
<dbReference type="Proteomes" id="UP000192257">
    <property type="component" value="Unassembled WGS sequence"/>
</dbReference>
<evidence type="ECO:0000256" key="2">
    <source>
        <dbReference type="SAM" id="SignalP"/>
    </source>
</evidence>
<reference evidence="3 4" key="1">
    <citation type="submission" date="2017-03" db="EMBL/GenBank/DDBJ databases">
        <title>An alternative strategy for trypanosome survival in the mammalian bloodstream revealed through genome and transcriptome analysis of the ubiquitous bovine parasite Trypanosoma (Megatrypanum) theileri.</title>
        <authorList>
            <person name="Kelly S."/>
            <person name="Ivens A."/>
            <person name="Mott A."/>
            <person name="O'Neill E."/>
            <person name="Emms D."/>
            <person name="Macleod O."/>
            <person name="Voorheis P."/>
            <person name="Matthews J."/>
            <person name="Matthews K."/>
            <person name="Carrington M."/>
        </authorList>
    </citation>
    <scope>NUCLEOTIDE SEQUENCE [LARGE SCALE GENOMIC DNA]</scope>
    <source>
        <strain evidence="3">Edinburgh</strain>
    </source>
</reference>
<sequence>MTVHRVLFFLALLVSVECLYMAAAEALAELQADSTCQGGEGGSCPSGATVLPRETDGGVEADREDTTDSPCTTSGTAPDSANAECVKPPGAESCPSGKSSCPPTPQVPTPSPRAEHELNAVNTDHRPQGQLGENSDRGVGPLGPPSAPAPPTAPKGSVDPTGKNNVGPGVVGAPAEQVPPEKQGEGGSTGGAAGSTNLPASERELGSGEERTTGESAGKGEGEEAQPSPSPDNSNQESAGDNNANAGNGTKPAEGGSPSNQEGDVGNTDTTTTTTTTTTLPPELTNNKKGDADSSSSSISSSMWVRVPLLIVITLACILVVC</sequence>
<feature type="compositionally biased region" description="Low complexity" evidence="1">
    <location>
        <begin position="239"/>
        <end position="249"/>
    </location>
</feature>
<feature type="compositionally biased region" description="Low complexity" evidence="1">
    <location>
        <begin position="268"/>
        <end position="279"/>
    </location>
</feature>
<dbReference type="VEuPathDB" id="TriTrypDB:TM35_000951020"/>
<feature type="compositionally biased region" description="Basic and acidic residues" evidence="1">
    <location>
        <begin position="201"/>
        <end position="222"/>
    </location>
</feature>
<organism evidence="3 4">
    <name type="scientific">Trypanosoma theileri</name>
    <dbReference type="NCBI Taxonomy" id="67003"/>
    <lineage>
        <taxon>Eukaryota</taxon>
        <taxon>Discoba</taxon>
        <taxon>Euglenozoa</taxon>
        <taxon>Kinetoplastea</taxon>
        <taxon>Metakinetoplastina</taxon>
        <taxon>Trypanosomatida</taxon>
        <taxon>Trypanosomatidae</taxon>
        <taxon>Trypanosoma</taxon>
    </lineage>
</organism>